<protein>
    <submittedName>
        <fullName evidence="1">Uncharacterized protein</fullName>
    </submittedName>
</protein>
<reference evidence="1" key="1">
    <citation type="submission" date="2023-03" db="UniProtKB">
        <authorList>
            <consortium name="EnsemblPlants"/>
        </authorList>
    </citation>
    <scope>IDENTIFICATION</scope>
</reference>
<evidence type="ECO:0000313" key="1">
    <source>
        <dbReference type="EnsemblPlants" id="MELO3C034527.2.1"/>
    </source>
</evidence>
<name>A0A9I9EJ99_CUCME</name>
<dbReference type="Gramene" id="MELO3C034527.2.1">
    <property type="protein sequence ID" value="MELO3C034527.2.1"/>
    <property type="gene ID" value="MELO3C034527.2"/>
</dbReference>
<sequence length="92" mass="10725">MRRPISPWEIKAKEDFMAMGGSFEKKRMKMNGMLWYFCDVVEILTGLQVAPTKYRLQHLIVKLAVILEDVLPKSIGAMKPYLRQFIDEHALL</sequence>
<proteinExistence type="predicted"/>
<accession>A0A9I9EJ99</accession>
<dbReference type="AlphaFoldDB" id="A0A9I9EJ99"/>
<organism evidence="1">
    <name type="scientific">Cucumis melo</name>
    <name type="common">Muskmelon</name>
    <dbReference type="NCBI Taxonomy" id="3656"/>
    <lineage>
        <taxon>Eukaryota</taxon>
        <taxon>Viridiplantae</taxon>
        <taxon>Streptophyta</taxon>
        <taxon>Embryophyta</taxon>
        <taxon>Tracheophyta</taxon>
        <taxon>Spermatophyta</taxon>
        <taxon>Magnoliopsida</taxon>
        <taxon>eudicotyledons</taxon>
        <taxon>Gunneridae</taxon>
        <taxon>Pentapetalae</taxon>
        <taxon>rosids</taxon>
        <taxon>fabids</taxon>
        <taxon>Cucurbitales</taxon>
        <taxon>Cucurbitaceae</taxon>
        <taxon>Benincaseae</taxon>
        <taxon>Cucumis</taxon>
    </lineage>
</organism>
<dbReference type="EnsemblPlants" id="MELO3C034527.2.1">
    <property type="protein sequence ID" value="MELO3C034527.2.1"/>
    <property type="gene ID" value="MELO3C034527.2"/>
</dbReference>